<accession>A0A072U0U9</accession>
<organism evidence="1 3">
    <name type="scientific">Medicago truncatula</name>
    <name type="common">Barrel medic</name>
    <name type="synonym">Medicago tribuloides</name>
    <dbReference type="NCBI Taxonomy" id="3880"/>
    <lineage>
        <taxon>Eukaryota</taxon>
        <taxon>Viridiplantae</taxon>
        <taxon>Streptophyta</taxon>
        <taxon>Embryophyta</taxon>
        <taxon>Tracheophyta</taxon>
        <taxon>Spermatophyta</taxon>
        <taxon>Magnoliopsida</taxon>
        <taxon>eudicotyledons</taxon>
        <taxon>Gunneridae</taxon>
        <taxon>Pentapetalae</taxon>
        <taxon>rosids</taxon>
        <taxon>fabids</taxon>
        <taxon>Fabales</taxon>
        <taxon>Fabaceae</taxon>
        <taxon>Papilionoideae</taxon>
        <taxon>50 kb inversion clade</taxon>
        <taxon>NPAAA clade</taxon>
        <taxon>Hologalegina</taxon>
        <taxon>IRL clade</taxon>
        <taxon>Trifolieae</taxon>
        <taxon>Medicago</taxon>
    </lineage>
</organism>
<evidence type="ECO:0000313" key="3">
    <source>
        <dbReference type="Proteomes" id="UP000002051"/>
    </source>
</evidence>
<dbReference type="EnsemblPlants" id="KEH22778">
    <property type="protein sequence ID" value="KEH22778"/>
    <property type="gene ID" value="MTR_7g056813"/>
</dbReference>
<proteinExistence type="predicted"/>
<name>A0A072U0U9_MEDTR</name>
<evidence type="ECO:0000313" key="1">
    <source>
        <dbReference type="EMBL" id="KEH22778.1"/>
    </source>
</evidence>
<evidence type="ECO:0000313" key="2">
    <source>
        <dbReference type="EnsemblPlants" id="KEH22778"/>
    </source>
</evidence>
<dbReference type="EMBL" id="CM001223">
    <property type="protein sequence ID" value="KEH22778.1"/>
    <property type="molecule type" value="Genomic_DNA"/>
</dbReference>
<dbReference type="PANTHER" id="PTHR33116">
    <property type="entry name" value="REVERSE TRANSCRIPTASE ZINC-BINDING DOMAIN-CONTAINING PROTEIN-RELATED-RELATED"/>
    <property type="match status" value="1"/>
</dbReference>
<reference evidence="1 3" key="2">
    <citation type="journal article" date="2014" name="BMC Genomics">
        <title>An improved genome release (version Mt4.0) for the model legume Medicago truncatula.</title>
        <authorList>
            <person name="Tang H."/>
            <person name="Krishnakumar V."/>
            <person name="Bidwell S."/>
            <person name="Rosen B."/>
            <person name="Chan A."/>
            <person name="Zhou S."/>
            <person name="Gentzbittel L."/>
            <person name="Childs K.L."/>
            <person name="Yandell M."/>
            <person name="Gundlach H."/>
            <person name="Mayer K.F."/>
            <person name="Schwartz D.C."/>
            <person name="Town C.D."/>
        </authorList>
    </citation>
    <scope>GENOME REANNOTATION</scope>
    <source>
        <strain evidence="1">A17</strain>
        <strain evidence="2 3">cv. Jemalong A17</strain>
    </source>
</reference>
<dbReference type="HOGENOM" id="CLU_728389_0_0_1"/>
<reference evidence="2" key="3">
    <citation type="submission" date="2015-04" db="UniProtKB">
        <authorList>
            <consortium name="EnsemblPlants"/>
        </authorList>
    </citation>
    <scope>IDENTIFICATION</scope>
    <source>
        <strain evidence="2">cv. Jemalong A17</strain>
    </source>
</reference>
<dbReference type="Proteomes" id="UP000002051">
    <property type="component" value="Unassembled WGS sequence"/>
</dbReference>
<dbReference type="STRING" id="3880.A0A072U0U9"/>
<dbReference type="PANTHER" id="PTHR33116:SF86">
    <property type="entry name" value="REVERSE TRANSCRIPTASE DOMAIN-CONTAINING PROTEIN"/>
    <property type="match status" value="1"/>
</dbReference>
<dbReference type="AlphaFoldDB" id="A0A072U0U9"/>
<keyword evidence="3" id="KW-1185">Reference proteome</keyword>
<reference evidence="1 3" key="1">
    <citation type="journal article" date="2011" name="Nature">
        <title>The Medicago genome provides insight into the evolution of rhizobial symbioses.</title>
        <authorList>
            <person name="Young N.D."/>
            <person name="Debelle F."/>
            <person name="Oldroyd G.E."/>
            <person name="Geurts R."/>
            <person name="Cannon S.B."/>
            <person name="Udvardi M.K."/>
            <person name="Benedito V.A."/>
            <person name="Mayer K.F."/>
            <person name="Gouzy J."/>
            <person name="Schoof H."/>
            <person name="Van de Peer Y."/>
            <person name="Proost S."/>
            <person name="Cook D.R."/>
            <person name="Meyers B.C."/>
            <person name="Spannagl M."/>
            <person name="Cheung F."/>
            <person name="De Mita S."/>
            <person name="Krishnakumar V."/>
            <person name="Gundlach H."/>
            <person name="Zhou S."/>
            <person name="Mudge J."/>
            <person name="Bharti A.K."/>
            <person name="Murray J.D."/>
            <person name="Naoumkina M.A."/>
            <person name="Rosen B."/>
            <person name="Silverstein K.A."/>
            <person name="Tang H."/>
            <person name="Rombauts S."/>
            <person name="Zhao P.X."/>
            <person name="Zhou P."/>
            <person name="Barbe V."/>
            <person name="Bardou P."/>
            <person name="Bechner M."/>
            <person name="Bellec A."/>
            <person name="Berger A."/>
            <person name="Berges H."/>
            <person name="Bidwell S."/>
            <person name="Bisseling T."/>
            <person name="Choisne N."/>
            <person name="Couloux A."/>
            <person name="Denny R."/>
            <person name="Deshpande S."/>
            <person name="Dai X."/>
            <person name="Doyle J.J."/>
            <person name="Dudez A.M."/>
            <person name="Farmer A.D."/>
            <person name="Fouteau S."/>
            <person name="Franken C."/>
            <person name="Gibelin C."/>
            <person name="Gish J."/>
            <person name="Goldstein S."/>
            <person name="Gonzalez A.J."/>
            <person name="Green P.J."/>
            <person name="Hallab A."/>
            <person name="Hartog M."/>
            <person name="Hua A."/>
            <person name="Humphray S.J."/>
            <person name="Jeong D.H."/>
            <person name="Jing Y."/>
            <person name="Jocker A."/>
            <person name="Kenton S.M."/>
            <person name="Kim D.J."/>
            <person name="Klee K."/>
            <person name="Lai H."/>
            <person name="Lang C."/>
            <person name="Lin S."/>
            <person name="Macmil S.L."/>
            <person name="Magdelenat G."/>
            <person name="Matthews L."/>
            <person name="McCorrison J."/>
            <person name="Monaghan E.L."/>
            <person name="Mun J.H."/>
            <person name="Najar F.Z."/>
            <person name="Nicholson C."/>
            <person name="Noirot C."/>
            <person name="O'Bleness M."/>
            <person name="Paule C.R."/>
            <person name="Poulain J."/>
            <person name="Prion F."/>
            <person name="Qin B."/>
            <person name="Qu C."/>
            <person name="Retzel E.F."/>
            <person name="Riddle C."/>
            <person name="Sallet E."/>
            <person name="Samain S."/>
            <person name="Samson N."/>
            <person name="Sanders I."/>
            <person name="Saurat O."/>
            <person name="Scarpelli C."/>
            <person name="Schiex T."/>
            <person name="Segurens B."/>
            <person name="Severin A.J."/>
            <person name="Sherrier D.J."/>
            <person name="Shi R."/>
            <person name="Sims S."/>
            <person name="Singer S.R."/>
            <person name="Sinharoy S."/>
            <person name="Sterck L."/>
            <person name="Viollet A."/>
            <person name="Wang B.B."/>
            <person name="Wang K."/>
            <person name="Wang M."/>
            <person name="Wang X."/>
            <person name="Warfsmann J."/>
            <person name="Weissenbach J."/>
            <person name="White D.D."/>
            <person name="White J.D."/>
            <person name="Wiley G.B."/>
            <person name="Wincker P."/>
            <person name="Xing Y."/>
            <person name="Yang L."/>
            <person name="Yao Z."/>
            <person name="Ying F."/>
            <person name="Zhai J."/>
            <person name="Zhou L."/>
            <person name="Zuber A."/>
            <person name="Denarie J."/>
            <person name="Dixon R.A."/>
            <person name="May G.D."/>
            <person name="Schwartz D.C."/>
            <person name="Rogers J."/>
            <person name="Quetier F."/>
            <person name="Town C.D."/>
            <person name="Roe B.A."/>
        </authorList>
    </citation>
    <scope>NUCLEOTIDE SEQUENCE [LARGE SCALE GENOMIC DNA]</scope>
    <source>
        <strain evidence="1">A17</strain>
        <strain evidence="2 3">cv. Jemalong A17</strain>
    </source>
</reference>
<protein>
    <submittedName>
        <fullName evidence="1 2">Uncharacterized protein</fullName>
    </submittedName>
</protein>
<sequence length="380" mass="43916">MCGIWNRDISAWSKVHCYKLKIDIEDCHCQMKIFYLNSSCHGQTQMFEFHKRRLLFQDDTYWRQHAKTHWYRDVDRNTKYLHGSSTASKKGLRDVAKSYFVAIFEKHNATIPVANLYFLMKMRCLRTLSPKQNFGRLRLSMHLDKCPETGGYNPDLNMTNIALIPKGNTHIIDYPVLVKKEMIGPIVLGRGLRKLDPLSPYLFNIGVEGLSPLVSDVEERNTISGLRSTIIRDRTTNFTYIKDSVRHQINSWSSKCLPKSGREVVIKSSFQVILSYVMSNFQLPYTIENMMNSFWWGHGSTNQHGINWLSYEKLFMHKFHGGMGFKDLLVFNLAMLGKQESLSPHFVFDGINSENNQGTHEEHEAVATLPHAQEAHVHAQ</sequence>
<gene>
    <name evidence="1" type="ordered locus">MTR_7g056813</name>
</gene>